<name>A0A3M7QFF4_BRAPC</name>
<reference evidence="1 2" key="1">
    <citation type="journal article" date="2018" name="Sci. Rep.">
        <title>Genomic signatures of local adaptation to the degree of environmental predictability in rotifers.</title>
        <authorList>
            <person name="Franch-Gras L."/>
            <person name="Hahn C."/>
            <person name="Garcia-Roger E.M."/>
            <person name="Carmona M.J."/>
            <person name="Serra M."/>
            <person name="Gomez A."/>
        </authorList>
    </citation>
    <scope>NUCLEOTIDE SEQUENCE [LARGE SCALE GENOMIC DNA]</scope>
    <source>
        <strain evidence="1">HYR1</strain>
    </source>
</reference>
<dbReference type="AlphaFoldDB" id="A0A3M7QFF4"/>
<proteinExistence type="predicted"/>
<gene>
    <name evidence="1" type="ORF">BpHYR1_031659</name>
</gene>
<keyword evidence="2" id="KW-1185">Reference proteome</keyword>
<dbReference type="Proteomes" id="UP000276133">
    <property type="component" value="Unassembled WGS sequence"/>
</dbReference>
<accession>A0A3M7QFF4</accession>
<protein>
    <submittedName>
        <fullName evidence="1">Uncharacterized protein</fullName>
    </submittedName>
</protein>
<organism evidence="1 2">
    <name type="scientific">Brachionus plicatilis</name>
    <name type="common">Marine rotifer</name>
    <name type="synonym">Brachionus muelleri</name>
    <dbReference type="NCBI Taxonomy" id="10195"/>
    <lineage>
        <taxon>Eukaryota</taxon>
        <taxon>Metazoa</taxon>
        <taxon>Spiralia</taxon>
        <taxon>Gnathifera</taxon>
        <taxon>Rotifera</taxon>
        <taxon>Eurotatoria</taxon>
        <taxon>Monogononta</taxon>
        <taxon>Pseudotrocha</taxon>
        <taxon>Ploima</taxon>
        <taxon>Brachionidae</taxon>
        <taxon>Brachionus</taxon>
    </lineage>
</organism>
<evidence type="ECO:0000313" key="2">
    <source>
        <dbReference type="Proteomes" id="UP000276133"/>
    </source>
</evidence>
<dbReference type="EMBL" id="REGN01006277">
    <property type="protein sequence ID" value="RNA10167.1"/>
    <property type="molecule type" value="Genomic_DNA"/>
</dbReference>
<comment type="caution">
    <text evidence="1">The sequence shown here is derived from an EMBL/GenBank/DDBJ whole genome shotgun (WGS) entry which is preliminary data.</text>
</comment>
<evidence type="ECO:0000313" key="1">
    <source>
        <dbReference type="EMBL" id="RNA10167.1"/>
    </source>
</evidence>
<sequence length="112" mass="13508">MRSASTVDDALWQLNHNALRINGLRVRFRIRKKGILKFRIKKIRSNKIVDIRFIFIASKDILITKKLHSRYKREHIKRKIFHLSPVLFNFYYHGNIFCFNRAKLIINSILKN</sequence>